<feature type="transmembrane region" description="Helical" evidence="1">
    <location>
        <begin position="64"/>
        <end position="83"/>
    </location>
</feature>
<keyword evidence="1" id="KW-1133">Transmembrane helix</keyword>
<feature type="transmembrane region" description="Helical" evidence="1">
    <location>
        <begin position="109"/>
        <end position="141"/>
    </location>
</feature>
<evidence type="ECO:0000313" key="2">
    <source>
        <dbReference type="EMBL" id="RBO92099.1"/>
    </source>
</evidence>
<proteinExistence type="predicted"/>
<sequence>MIKNIDKHLKKYKENKIAAEKNIRDLYTYQKADKPYASEEEIYQEIIKIAKVNEKNHNFNGTKYFFISFIIIIYGYMFNTTLLNSNDPESLISSVNSSLNDMQSLDGPIWGITIGFLLIALTFIFSCGLIISLIWLVIYFYDLKERKPANITFIMIELLEERLKELQNNKS</sequence>
<keyword evidence="3" id="KW-1185">Reference proteome</keyword>
<keyword evidence="1" id="KW-0472">Membrane</keyword>
<keyword evidence="1" id="KW-0812">Transmembrane</keyword>
<comment type="caution">
    <text evidence="2">The sequence shown here is derived from an EMBL/GenBank/DDBJ whole genome shotgun (WGS) entry which is preliminary data.</text>
</comment>
<dbReference type="EMBL" id="QNRI01000016">
    <property type="protein sequence ID" value="RBO92099.1"/>
    <property type="molecule type" value="Genomic_DNA"/>
</dbReference>
<organism evidence="2 3">
    <name type="scientific">Paraliobacillus ryukyuensis</name>
    <dbReference type="NCBI Taxonomy" id="200904"/>
    <lineage>
        <taxon>Bacteria</taxon>
        <taxon>Bacillati</taxon>
        <taxon>Bacillota</taxon>
        <taxon>Bacilli</taxon>
        <taxon>Bacillales</taxon>
        <taxon>Bacillaceae</taxon>
        <taxon>Paraliobacillus</taxon>
    </lineage>
</organism>
<evidence type="ECO:0000313" key="3">
    <source>
        <dbReference type="Proteomes" id="UP000252254"/>
    </source>
</evidence>
<dbReference type="AlphaFoldDB" id="A0A366DRJ3"/>
<protein>
    <submittedName>
        <fullName evidence="2">Uncharacterized protein</fullName>
    </submittedName>
</protein>
<dbReference type="RefSeq" id="WP_113870131.1">
    <property type="nucleotide sequence ID" value="NZ_BAABQN010000003.1"/>
</dbReference>
<evidence type="ECO:0000256" key="1">
    <source>
        <dbReference type="SAM" id="Phobius"/>
    </source>
</evidence>
<dbReference type="Proteomes" id="UP000252254">
    <property type="component" value="Unassembled WGS sequence"/>
</dbReference>
<name>A0A366DRJ3_9BACI</name>
<accession>A0A366DRJ3</accession>
<gene>
    <name evidence="2" type="ORF">DES48_11625</name>
</gene>
<reference evidence="2 3" key="1">
    <citation type="submission" date="2018-06" db="EMBL/GenBank/DDBJ databases">
        <title>Genomic Encyclopedia of Type Strains, Phase IV (KMG-IV): sequencing the most valuable type-strain genomes for metagenomic binning, comparative biology and taxonomic classification.</title>
        <authorList>
            <person name="Goeker M."/>
        </authorList>
    </citation>
    <scope>NUCLEOTIDE SEQUENCE [LARGE SCALE GENOMIC DNA]</scope>
    <source>
        <strain evidence="2 3">DSM 15140</strain>
    </source>
</reference>